<dbReference type="AlphaFoldDB" id="A0A382CM16"/>
<gene>
    <name evidence="1" type="ORF">METZ01_LOCUS180112</name>
</gene>
<name>A0A382CM16_9ZZZZ</name>
<accession>A0A382CM16</accession>
<dbReference type="InterPro" id="IPR036177">
    <property type="entry name" value="Peptidase_M55_sf"/>
</dbReference>
<protein>
    <recommendedName>
        <fullName evidence="2">Amino acid amidase</fullName>
    </recommendedName>
</protein>
<dbReference type="CDD" id="cd08770">
    <property type="entry name" value="DAP_dppA_3"/>
    <property type="match status" value="1"/>
</dbReference>
<dbReference type="InterPro" id="IPR027476">
    <property type="entry name" value="DppA_N"/>
</dbReference>
<organism evidence="1">
    <name type="scientific">marine metagenome</name>
    <dbReference type="NCBI Taxonomy" id="408172"/>
    <lineage>
        <taxon>unclassified sequences</taxon>
        <taxon>metagenomes</taxon>
        <taxon>ecological metagenomes</taxon>
    </lineage>
</organism>
<sequence length="267" mass="29493">MKVYISADMEGITGVTHRDEVDHNKPAVYTQFQESMTKEVAAVCDGALEAGAKEIWVKDAHYSGRNILPEYLPKSVKLIRGWSGHPYSMVQELDDSFDALIMVGYHSRAGSGGNPLAHTLSGSKIERMILNDREASEFLLHGTVAAKYGVPLAFLSGDVGLCEEVAKVSPNTHTHATMLGVGDSTISMNPKESRVQIKEKVTASLNRNMTSCIWALPKRFEITIHYLKHAAAYRASHYPGAAVVNDKSVRFADQDYDNIMRFILFCV</sequence>
<proteinExistence type="predicted"/>
<dbReference type="PIRSF" id="PIRSF015853">
    <property type="entry name" value="Pep_DppA"/>
    <property type="match status" value="1"/>
</dbReference>
<dbReference type="Gene3D" id="3.30.1360.130">
    <property type="entry name" value="Dipeptide transport protein"/>
    <property type="match status" value="1"/>
</dbReference>
<dbReference type="EMBL" id="UINC01035209">
    <property type="protein sequence ID" value="SVB27258.1"/>
    <property type="molecule type" value="Genomic_DNA"/>
</dbReference>
<evidence type="ECO:0000313" key="1">
    <source>
        <dbReference type="EMBL" id="SVB27258.1"/>
    </source>
</evidence>
<dbReference type="Gene3D" id="3.40.50.10780">
    <property type="entry name" value="Dipeptide transport protein"/>
    <property type="match status" value="1"/>
</dbReference>
<reference evidence="1" key="1">
    <citation type="submission" date="2018-05" db="EMBL/GenBank/DDBJ databases">
        <authorList>
            <person name="Lanie J.A."/>
            <person name="Ng W.-L."/>
            <person name="Kazmierczak K.M."/>
            <person name="Andrzejewski T.M."/>
            <person name="Davidsen T.M."/>
            <person name="Wayne K.J."/>
            <person name="Tettelin H."/>
            <person name="Glass J.I."/>
            <person name="Rusch D."/>
            <person name="Podicherti R."/>
            <person name="Tsui H.-C.T."/>
            <person name="Winkler M.E."/>
        </authorList>
    </citation>
    <scope>NUCLEOTIDE SEQUENCE</scope>
</reference>
<dbReference type="SUPFAM" id="SSF63992">
    <property type="entry name" value="Dipeptide transport protein"/>
    <property type="match status" value="1"/>
</dbReference>
<dbReference type="InterPro" id="IPR007035">
    <property type="entry name" value="Peptidase_M55"/>
</dbReference>
<dbReference type="Pfam" id="PF04951">
    <property type="entry name" value="Peptidase_M55"/>
    <property type="match status" value="1"/>
</dbReference>
<evidence type="ECO:0008006" key="2">
    <source>
        <dbReference type="Google" id="ProtNLM"/>
    </source>
</evidence>